<evidence type="ECO:0000256" key="11">
    <source>
        <dbReference type="PIRNR" id="PIRNR037404"/>
    </source>
</evidence>
<reference evidence="21" key="2">
    <citation type="submission" date="2025-08" db="UniProtKB">
        <authorList>
            <consortium name="RefSeq"/>
        </authorList>
    </citation>
    <scope>IDENTIFICATION</scope>
</reference>
<dbReference type="GO" id="GO:0032259">
    <property type="term" value="P:methylation"/>
    <property type="evidence" value="ECO:0007669"/>
    <property type="project" value="UniProtKB-KW"/>
</dbReference>
<feature type="compositionally biased region" description="Basic and acidic residues" evidence="17">
    <location>
        <begin position="680"/>
        <end position="693"/>
    </location>
</feature>
<dbReference type="GO" id="GO:0006346">
    <property type="term" value="P:DNA methylation-dependent constitutive heterochromatin formation"/>
    <property type="evidence" value="ECO:0007669"/>
    <property type="project" value="InterPro"/>
</dbReference>
<gene>
    <name evidence="21" type="primary">LOC106166632</name>
</gene>
<dbReference type="InterPro" id="IPR018117">
    <property type="entry name" value="C5_DNA_meth_AS"/>
</dbReference>
<dbReference type="PROSITE" id="PS51038">
    <property type="entry name" value="BAH"/>
    <property type="match status" value="2"/>
</dbReference>
<evidence type="ECO:0000256" key="14">
    <source>
        <dbReference type="PROSITE-ProRule" id="PRU01016"/>
    </source>
</evidence>
<evidence type="ECO:0000256" key="8">
    <source>
        <dbReference type="ARBA" id="ARBA00022833"/>
    </source>
</evidence>
<keyword evidence="9 11" id="KW-0238">DNA-binding</keyword>
<dbReference type="GO" id="GO:0008270">
    <property type="term" value="F:zinc ion binding"/>
    <property type="evidence" value="ECO:0007669"/>
    <property type="project" value="UniProtKB-KW"/>
</dbReference>
<name>A0A1S3IR91_LINAN</name>
<evidence type="ECO:0000313" key="20">
    <source>
        <dbReference type="Proteomes" id="UP000085678"/>
    </source>
</evidence>
<dbReference type="Gene3D" id="2.30.30.490">
    <property type="match status" value="2"/>
</dbReference>
<keyword evidence="2 11" id="KW-0489">Methyltransferase</keyword>
<feature type="active site" evidence="12 14">
    <location>
        <position position="1007"/>
    </location>
</feature>
<evidence type="ECO:0000256" key="5">
    <source>
        <dbReference type="ARBA" id="ARBA00022723"/>
    </source>
</evidence>
<dbReference type="GO" id="GO:0044027">
    <property type="term" value="P:negative regulation of gene expression via chromosomal CpG island methylation"/>
    <property type="evidence" value="ECO:0007669"/>
    <property type="project" value="TreeGrafter"/>
</dbReference>
<keyword evidence="20" id="KW-1185">Reference proteome</keyword>
<evidence type="ECO:0000259" key="19">
    <source>
        <dbReference type="PROSITE" id="PS51058"/>
    </source>
</evidence>
<dbReference type="KEGG" id="lak:106166632"/>
<accession>A0A1S3IR91</accession>
<dbReference type="GO" id="GO:0003677">
    <property type="term" value="F:DNA binding"/>
    <property type="evidence" value="ECO:0007669"/>
    <property type="project" value="UniProtKB-KW"/>
</dbReference>
<evidence type="ECO:0000256" key="7">
    <source>
        <dbReference type="ARBA" id="ARBA00022771"/>
    </source>
</evidence>
<feature type="domain" description="BAH" evidence="18">
    <location>
        <begin position="752"/>
        <end position="881"/>
    </location>
</feature>
<evidence type="ECO:0000256" key="4">
    <source>
        <dbReference type="ARBA" id="ARBA00022691"/>
    </source>
</evidence>
<dbReference type="PROSITE" id="PS00094">
    <property type="entry name" value="C5_MTASE_1"/>
    <property type="match status" value="1"/>
</dbReference>
<dbReference type="Proteomes" id="UP000085678">
    <property type="component" value="Unplaced"/>
</dbReference>
<feature type="region of interest" description="Disordered" evidence="17">
    <location>
        <begin position="876"/>
        <end position="914"/>
    </location>
</feature>
<dbReference type="NCBIfam" id="TIGR00675">
    <property type="entry name" value="dcm"/>
    <property type="match status" value="1"/>
</dbReference>
<evidence type="ECO:0000256" key="9">
    <source>
        <dbReference type="ARBA" id="ARBA00023125"/>
    </source>
</evidence>
<dbReference type="STRING" id="7574.A0A1S3IR91"/>
<evidence type="ECO:0000313" key="21">
    <source>
        <dbReference type="RefSeq" id="XP_013400727.1"/>
    </source>
</evidence>
<dbReference type="GeneID" id="106166632"/>
<dbReference type="CDD" id="cd04760">
    <property type="entry name" value="BAH_Dnmt1_I"/>
    <property type="match status" value="1"/>
</dbReference>
<evidence type="ECO:0000256" key="2">
    <source>
        <dbReference type="ARBA" id="ARBA00022603"/>
    </source>
</evidence>
<dbReference type="InterPro" id="IPR029063">
    <property type="entry name" value="SAM-dependent_MTases_sf"/>
</dbReference>
<dbReference type="InterPro" id="IPR001525">
    <property type="entry name" value="C5_MeTfrase"/>
</dbReference>
<keyword evidence="7 13" id="KW-0863">Zinc-finger</keyword>
<dbReference type="GO" id="GO:0003682">
    <property type="term" value="F:chromatin binding"/>
    <property type="evidence" value="ECO:0007669"/>
    <property type="project" value="UniProtKB-UniRule"/>
</dbReference>
<dbReference type="OrthoDB" id="5376140at2759"/>
<evidence type="ECO:0000256" key="6">
    <source>
        <dbReference type="ARBA" id="ARBA00022737"/>
    </source>
</evidence>
<feature type="compositionally biased region" description="Basic residues" evidence="17">
    <location>
        <begin position="883"/>
        <end position="901"/>
    </location>
</feature>
<dbReference type="InterPro" id="IPR002857">
    <property type="entry name" value="Znf_CXXC"/>
</dbReference>
<evidence type="ECO:0000256" key="17">
    <source>
        <dbReference type="SAM" id="MobiDB-lite"/>
    </source>
</evidence>
<dbReference type="InterPro" id="IPR031303">
    <property type="entry name" value="C5_meth_CS"/>
</dbReference>
<feature type="region of interest" description="Disordered" evidence="17">
    <location>
        <begin position="1"/>
        <end position="45"/>
    </location>
</feature>
<keyword evidence="10 11" id="KW-0539">Nucleus</keyword>
<evidence type="ECO:0000256" key="3">
    <source>
        <dbReference type="ARBA" id="ARBA00022679"/>
    </source>
</evidence>
<dbReference type="PANTHER" id="PTHR10629:SF52">
    <property type="entry name" value="DNA (CYTOSINE-5)-METHYLTRANSFERASE 1"/>
    <property type="match status" value="1"/>
</dbReference>
<evidence type="ECO:0000256" key="16">
    <source>
        <dbReference type="RuleBase" id="RU000417"/>
    </source>
</evidence>
<dbReference type="FunFam" id="3.40.50.150:FF:000036">
    <property type="entry name" value="DNA (cytosine-5)-methyltransferase"/>
    <property type="match status" value="1"/>
</dbReference>
<feature type="compositionally biased region" description="Basic and acidic residues" evidence="17">
    <location>
        <begin position="1"/>
        <end position="28"/>
    </location>
</feature>
<protein>
    <recommendedName>
        <fullName evidence="11">DNA (cytosine-5)-methyltransferase</fullName>
        <ecNumber evidence="11">2.1.1.37</ecNumber>
    </recommendedName>
</protein>
<dbReference type="EC" id="2.1.1.37" evidence="11"/>
<reference evidence="21" key="1">
    <citation type="journal article" date="2015" name="Nat. Commun.">
        <title>The Lingula genome provides insights into brachiopod evolution and the origin of phosphate biomineralization.</title>
        <authorList>
            <person name="Luo Y.J."/>
            <person name="Takeuchi T."/>
            <person name="Koyanagi R."/>
            <person name="Yamada L."/>
            <person name="Kanda M."/>
            <person name="Khalturina M."/>
            <person name="Fujie M."/>
            <person name="Yamasaki S.I."/>
            <person name="Endo K."/>
            <person name="Satoh N."/>
        </authorList>
    </citation>
    <scope>NUCLEOTIDE SEQUENCE</scope>
</reference>
<dbReference type="RefSeq" id="XP_013400727.1">
    <property type="nucleotide sequence ID" value="XM_013545273.1"/>
</dbReference>
<evidence type="ECO:0000256" key="15">
    <source>
        <dbReference type="RuleBase" id="RU000416"/>
    </source>
</evidence>
<dbReference type="PROSITE" id="PS51679">
    <property type="entry name" value="SAM_MT_C5"/>
    <property type="match status" value="1"/>
</dbReference>
<dbReference type="PANTHER" id="PTHR10629">
    <property type="entry name" value="CYTOSINE-SPECIFIC METHYLTRANSFERASE"/>
    <property type="match status" value="1"/>
</dbReference>
<keyword evidence="4 11" id="KW-0949">S-adenosyl-L-methionine</keyword>
<dbReference type="GO" id="GO:0005634">
    <property type="term" value="C:nucleus"/>
    <property type="evidence" value="ECO:0007669"/>
    <property type="project" value="UniProtKB-SubCell"/>
</dbReference>
<evidence type="ECO:0000256" key="1">
    <source>
        <dbReference type="ARBA" id="ARBA00004123"/>
    </source>
</evidence>
<comment type="catalytic activity">
    <reaction evidence="11 16">
        <text>a 2'-deoxycytidine in DNA + S-adenosyl-L-methionine = a 5-methyl-2'-deoxycytidine in DNA + S-adenosyl-L-homocysteine + H(+)</text>
        <dbReference type="Rhea" id="RHEA:13681"/>
        <dbReference type="Rhea" id="RHEA-COMP:11369"/>
        <dbReference type="Rhea" id="RHEA-COMP:11370"/>
        <dbReference type="ChEBI" id="CHEBI:15378"/>
        <dbReference type="ChEBI" id="CHEBI:57856"/>
        <dbReference type="ChEBI" id="CHEBI:59789"/>
        <dbReference type="ChEBI" id="CHEBI:85452"/>
        <dbReference type="ChEBI" id="CHEBI:85454"/>
        <dbReference type="EC" id="2.1.1.37"/>
    </reaction>
</comment>
<dbReference type="InterPro" id="IPR022702">
    <property type="entry name" value="Cytosine_MeTrfase1_RFD"/>
</dbReference>
<dbReference type="Gene3D" id="3.40.50.150">
    <property type="entry name" value="Vaccinia Virus protein VP39"/>
    <property type="match status" value="1"/>
</dbReference>
<feature type="compositionally biased region" description="Basic and acidic residues" evidence="17">
    <location>
        <begin position="902"/>
        <end position="913"/>
    </location>
</feature>
<evidence type="ECO:0000259" key="18">
    <source>
        <dbReference type="PROSITE" id="PS51038"/>
    </source>
</evidence>
<dbReference type="InParanoid" id="A0A1S3IR91"/>
<keyword evidence="3 11" id="KW-0808">Transferase</keyword>
<proteinExistence type="inferred from homology"/>
<feature type="compositionally biased region" description="Basic and acidic residues" evidence="17">
    <location>
        <begin position="72"/>
        <end position="81"/>
    </location>
</feature>
<dbReference type="FunFam" id="3.90.120.10:FF:000001">
    <property type="entry name" value="DNA (cytosine-5)-methyltransferase"/>
    <property type="match status" value="1"/>
</dbReference>
<dbReference type="PIRSF" id="PIRSF037404">
    <property type="entry name" value="DNMT1"/>
    <property type="match status" value="1"/>
</dbReference>
<dbReference type="SUPFAM" id="SSF53335">
    <property type="entry name" value="S-adenosyl-L-methionine-dependent methyltransferases"/>
    <property type="match status" value="1"/>
</dbReference>
<evidence type="ECO:0000256" key="12">
    <source>
        <dbReference type="PIRSR" id="PIRSR037404-1"/>
    </source>
</evidence>
<dbReference type="Gene3D" id="1.10.10.2230">
    <property type="match status" value="1"/>
</dbReference>
<dbReference type="Pfam" id="PF01426">
    <property type="entry name" value="BAH"/>
    <property type="match status" value="2"/>
</dbReference>
<keyword evidence="6" id="KW-0677">Repeat</keyword>
<dbReference type="Gene3D" id="3.90.120.10">
    <property type="entry name" value="DNA Methylase, subunit A, domain 2"/>
    <property type="match status" value="1"/>
</dbReference>
<dbReference type="Pfam" id="PF02008">
    <property type="entry name" value="zf-CXXC"/>
    <property type="match status" value="1"/>
</dbReference>
<dbReference type="SMART" id="SM00439">
    <property type="entry name" value="BAH"/>
    <property type="match status" value="2"/>
</dbReference>
<keyword evidence="8" id="KW-0862">Zinc</keyword>
<dbReference type="InterPro" id="IPR001025">
    <property type="entry name" value="BAH_dom"/>
</dbReference>
<dbReference type="PROSITE" id="PS51058">
    <property type="entry name" value="ZF_CXXC"/>
    <property type="match status" value="1"/>
</dbReference>
<evidence type="ECO:0000256" key="10">
    <source>
        <dbReference type="ARBA" id="ARBA00023242"/>
    </source>
</evidence>
<feature type="domain" description="CXXC-type" evidence="19">
    <location>
        <begin position="412"/>
        <end position="458"/>
    </location>
</feature>
<sequence length="1409" mass="159493">MEVEDLDSKKERKQETSKDLREEIEAPLRKSKKEKKVPINQPTIMSWFEKGVNKRKLSEIKNDSESNDSGSQEEKRIKTEDGGNGSADGDDKDGAKILRCRAEKPEEVKELLNTKACKQTPLKCKECSQLLQDPDLKLFLGDPDDAREEFVTLTDPNLSLFTGEEEEIHSYDERPQHKVTNFSVYDKNTHLCPFDTGMIEKNKELYFSGYVKPIYDENPSIEGGIPTTKMGPINEWWTAGFDGGEHALVGFTTAFADYFLMDPSEAYAPIMNALQEKIFMSKMVIEFLANNQDATYEDLLNKLQNTVPPKGCGCFTEDTLLRHAQFVVEQVESYDQGADFDENTLLTNSCMRALIKLAGVTLGKRRALRKEVRGAKAVKDKSAHTLAAVTPLVRNIFDSMFDGQIDEKGTAVDIRRQRCGICEVCQQPDCGKCMACRDMTKFGGSGRSKQACQKRRCPNMAVKAADEDDLLEEGNDDTLDTERKAVEPSTPKKKHKLSKKQKSALEWMGKAIKVETKKSYFEAVLINDQKVSCGDFISVSPDDPSEPLYIAKVAYLFEEGGDKMCHAWWFKRATETVLGETADPLEVLQVNECENIQLEFVVSKIQVLFKAPLPDWSMRGGIEEFDSDNVVKEEDGKTFFYQKWYDPELARFEDPPFDSDPKVDSKHKHCASCSRLMELSKKERPKPSDRLSSESDSSSHMYYGTVSRDGVDYKLGDSVYLLPEAFKFNLKAASKKSKQEKKEVDEDVYPEVYRKSSDYIKGSNEFVPEPFRIGTILEIICKKMTCSKIVNEQNVLLKIRKFYRPENTHKGATGSHHTDLNMLYYSNEEVIVDFQLVKGKCMVVFSDDMNISVDEYFSEGPDRFYFSEAYNSETKEFEEPPSKVRRSTAKGKGKGKGKHKAKAQEEVDKEKQHMPQIRRLRSLDVFAGCGGLSEGFHEAGIAECRWAIEKEEPAASAFKLNNPGSTVFTDDCNMLLRLVMDGKTTNATGQKLPLKGDVELLCGGPPCQGFSGMNRFNSREYSMFKNSLIASYLSYCDYYRPRFFLLENVRNFVSFKRSMVLKLALRCLLRMGYQCTFGVLQAGSYGVAQTRRRAIILAAAPGEKLPFYPEPLHVFAPRAMQLSVVVDNRKYQSNISWTTSAPFRTITVRDTMSDLPTIHNGAKGEEISYGGDPLSHFQKMIRGNQYQPILRDHICKEMSPLVYARMKHIPLAPGSDWRELPNIIVRLSDGSHTKKLVYTHRDKKNGHSSTGALRGVCSCAEGGVCDPMDRQFNTIIPWCLPHTGNRHNHWAGLYGRLEWDGFFSTTVTNPEPMGKQGRVLHPEQHRVVSVRECARSQGFPDTYRFYGNILDRHRQIGNAVPPPMAKAIGLEIKKCIIWKEEHLELSSCFTKEEKEIEPSAVSGIKVDNI</sequence>
<organism evidence="20 21">
    <name type="scientific">Lingula anatina</name>
    <name type="common">Brachiopod</name>
    <name type="synonym">Lingula unguis</name>
    <dbReference type="NCBI Taxonomy" id="7574"/>
    <lineage>
        <taxon>Eukaryota</taxon>
        <taxon>Metazoa</taxon>
        <taxon>Spiralia</taxon>
        <taxon>Lophotrochozoa</taxon>
        <taxon>Brachiopoda</taxon>
        <taxon>Linguliformea</taxon>
        <taxon>Lingulata</taxon>
        <taxon>Lingulida</taxon>
        <taxon>Linguloidea</taxon>
        <taxon>Lingulidae</taxon>
        <taxon>Lingula</taxon>
    </lineage>
</organism>
<evidence type="ECO:0000256" key="13">
    <source>
        <dbReference type="PROSITE-ProRule" id="PRU00509"/>
    </source>
</evidence>
<comment type="similarity">
    <text evidence="11 14 15">Belongs to the class I-like SAM-binding methyltransferase superfamily. C5-methyltransferase family.</text>
</comment>
<dbReference type="InterPro" id="IPR043151">
    <property type="entry name" value="BAH_sf"/>
</dbReference>
<keyword evidence="5" id="KW-0479">Metal-binding</keyword>
<dbReference type="Pfam" id="PF00145">
    <property type="entry name" value="DNA_methylase"/>
    <property type="match status" value="1"/>
</dbReference>
<feature type="region of interest" description="Disordered" evidence="17">
    <location>
        <begin position="58"/>
        <end position="94"/>
    </location>
</feature>
<dbReference type="InterPro" id="IPR050390">
    <property type="entry name" value="C5-Methyltransferase"/>
</dbReference>
<feature type="region of interest" description="Disordered" evidence="17">
    <location>
        <begin position="680"/>
        <end position="699"/>
    </location>
</feature>
<comment type="subcellular location">
    <subcellularLocation>
        <location evidence="1 11">Nucleus</location>
    </subcellularLocation>
</comment>
<dbReference type="Pfam" id="PF12047">
    <property type="entry name" value="DNMT1-RFD"/>
    <property type="match status" value="1"/>
</dbReference>
<dbReference type="PRINTS" id="PR00105">
    <property type="entry name" value="C5METTRFRASE"/>
</dbReference>
<dbReference type="PROSITE" id="PS00095">
    <property type="entry name" value="C5_MTASE_2"/>
    <property type="match status" value="1"/>
</dbReference>
<feature type="domain" description="BAH" evidence="18">
    <location>
        <begin position="529"/>
        <end position="656"/>
    </location>
</feature>
<dbReference type="GO" id="GO:0003886">
    <property type="term" value="F:DNA (cytosine-5-)-methyltransferase activity"/>
    <property type="evidence" value="ECO:0007669"/>
    <property type="project" value="UniProtKB-UniRule"/>
</dbReference>
<dbReference type="FunFam" id="1.10.10.2230:FF:000001">
    <property type="entry name" value="DNA (cytosine-5)-methyltransferase"/>
    <property type="match status" value="1"/>
</dbReference>